<proteinExistence type="predicted"/>
<feature type="domain" description="F-box" evidence="2">
    <location>
        <begin position="121"/>
        <end position="169"/>
    </location>
</feature>
<dbReference type="SMART" id="SM00256">
    <property type="entry name" value="FBOX"/>
    <property type="match status" value="1"/>
</dbReference>
<dbReference type="Proteomes" id="UP000018144">
    <property type="component" value="Unassembled WGS sequence"/>
</dbReference>
<organism evidence="3 4">
    <name type="scientific">Pyronema omphalodes (strain CBS 100304)</name>
    <name type="common">Pyronema confluens</name>
    <dbReference type="NCBI Taxonomy" id="1076935"/>
    <lineage>
        <taxon>Eukaryota</taxon>
        <taxon>Fungi</taxon>
        <taxon>Dikarya</taxon>
        <taxon>Ascomycota</taxon>
        <taxon>Pezizomycotina</taxon>
        <taxon>Pezizomycetes</taxon>
        <taxon>Pezizales</taxon>
        <taxon>Pyronemataceae</taxon>
        <taxon>Pyronema</taxon>
    </lineage>
</organism>
<keyword evidence="4" id="KW-1185">Reference proteome</keyword>
<dbReference type="eggNOG" id="ENOG502S4JF">
    <property type="taxonomic scope" value="Eukaryota"/>
</dbReference>
<dbReference type="CDD" id="cd09917">
    <property type="entry name" value="F-box_SF"/>
    <property type="match status" value="1"/>
</dbReference>
<feature type="region of interest" description="Disordered" evidence="1">
    <location>
        <begin position="33"/>
        <end position="65"/>
    </location>
</feature>
<dbReference type="Gene3D" id="1.20.1280.50">
    <property type="match status" value="1"/>
</dbReference>
<dbReference type="SUPFAM" id="SSF81383">
    <property type="entry name" value="F-box domain"/>
    <property type="match status" value="1"/>
</dbReference>
<dbReference type="EMBL" id="HF936526">
    <property type="protein sequence ID" value="CCX34359.1"/>
    <property type="molecule type" value="Genomic_DNA"/>
</dbReference>
<dbReference type="OMA" id="LLTTHEH"/>
<reference evidence="3 4" key="1">
    <citation type="journal article" date="2013" name="PLoS Genet.">
        <title>The genome and development-dependent transcriptomes of Pyronema confluens: a window into fungal evolution.</title>
        <authorList>
            <person name="Traeger S."/>
            <person name="Altegoer F."/>
            <person name="Freitag M."/>
            <person name="Gabaldon T."/>
            <person name="Kempken F."/>
            <person name="Kumar A."/>
            <person name="Marcet-Houben M."/>
            <person name="Poggeler S."/>
            <person name="Stajich J.E."/>
            <person name="Nowrousian M."/>
        </authorList>
    </citation>
    <scope>NUCLEOTIDE SEQUENCE [LARGE SCALE GENOMIC DNA]</scope>
    <source>
        <strain evidence="4">CBS 100304</strain>
        <tissue evidence="3">Vegetative mycelium</tissue>
    </source>
</reference>
<dbReference type="Pfam" id="PF00646">
    <property type="entry name" value="F-box"/>
    <property type="match status" value="1"/>
</dbReference>
<name>U4LS27_PYROM</name>
<evidence type="ECO:0000313" key="4">
    <source>
        <dbReference type="Proteomes" id="UP000018144"/>
    </source>
</evidence>
<dbReference type="InterPro" id="IPR036047">
    <property type="entry name" value="F-box-like_dom_sf"/>
</dbReference>
<evidence type="ECO:0000259" key="2">
    <source>
        <dbReference type="PROSITE" id="PS50181"/>
    </source>
</evidence>
<feature type="region of interest" description="Disordered" evidence="1">
    <location>
        <begin position="405"/>
        <end position="450"/>
    </location>
</feature>
<evidence type="ECO:0000313" key="3">
    <source>
        <dbReference type="EMBL" id="CCX34359.1"/>
    </source>
</evidence>
<dbReference type="AlphaFoldDB" id="U4LS27"/>
<dbReference type="InterPro" id="IPR001810">
    <property type="entry name" value="F-box_dom"/>
</dbReference>
<accession>U4LS27</accession>
<dbReference type="OrthoDB" id="8864979at2759"/>
<feature type="compositionally biased region" description="Polar residues" evidence="1">
    <location>
        <begin position="33"/>
        <end position="49"/>
    </location>
</feature>
<evidence type="ECO:0000256" key="1">
    <source>
        <dbReference type="SAM" id="MobiDB-lite"/>
    </source>
</evidence>
<protein>
    <recommendedName>
        <fullName evidence="2">F-box domain-containing protein</fullName>
    </recommendedName>
</protein>
<gene>
    <name evidence="3" type="ORF">PCON_03571</name>
</gene>
<dbReference type="PROSITE" id="PS50181">
    <property type="entry name" value="FBOX"/>
    <property type="match status" value="1"/>
</dbReference>
<sequence>MVAIIGSHLSLGSVASSPRLIRVVSLQLSNSATQQLSNSATPPQPTSIFSAHKEHRPSPLSRLPSKLHQRTPHHLMFLNERQSAMLESKAQRLLRAVERARSQFAAKSSRYPSSIIDSTGTRYLDQLPLELLIGIFSYCSLSDIIHLRLCCRNFNNLITLHESPIVSSLITKSRPSLSLLSHLFQPPKQANVRKPTLQYLHSLQQRQLTSATLAHHLAEAAVGPLFNSKARNTISSSTSLTAGSAERAAAIATLEAHLITQLYHVDHFLTHSRLQLSAVITRLLASNSASPTHQLLSSTYREVQAALISRWPDSALISTHHAFHFLVNTIRLKISPHPPHNTNDETVCTMLRCPAPLRRFNEFFMADTPSAPGRLRRQFMTDMQVEKEKAGWMVDFVFGGLGGTEASHGSVGSGGRAGGRRRSTMHREREQSWSPRVGESGVEETRAGKA</sequence>